<keyword evidence="3" id="KW-0472">Membrane</keyword>
<dbReference type="Pfam" id="PF00990">
    <property type="entry name" value="GGDEF"/>
    <property type="match status" value="1"/>
</dbReference>
<keyword evidence="3" id="KW-1133">Transmembrane helix</keyword>
<evidence type="ECO:0000256" key="2">
    <source>
        <dbReference type="ARBA" id="ARBA00034247"/>
    </source>
</evidence>
<sequence length="355" mass="39872">MMPSAAKRLFTVPEGVDAQDYPEYFGILVAALSGLVVNFILFVAFAYINMFFLMSLSVSGALFWSMAIYFVRKKRFVAAVNIGVFEMMFHVGIMVWIVGTVYGAQLILWPAVVYAAFSINKNKLQTKLMGYLCLIELAALYALVPEQTNVRPFENYASLIFLISTVCSAIPLMIVLLSIKSVQIRQRKQLQYRANYDNLTKLFNRGFFDTLLEYDNKTLADGGGPFCVCLADIDHFKSINDEHGHKIGDQVLVEIATILNRNLRKSDAVCRWGGEEFAIILRRCELSSALPVIEKLKNLIASTTFSSERLTVTLSYGLIQANEAETSDGLIKRADVLLYKAKRRGRDCIVLEDDS</sequence>
<dbReference type="Proteomes" id="UP001595897">
    <property type="component" value="Unassembled WGS sequence"/>
</dbReference>
<evidence type="ECO:0000256" key="3">
    <source>
        <dbReference type="SAM" id="Phobius"/>
    </source>
</evidence>
<dbReference type="PANTHER" id="PTHR45138:SF9">
    <property type="entry name" value="DIGUANYLATE CYCLASE DGCM-RELATED"/>
    <property type="match status" value="1"/>
</dbReference>
<comment type="catalytic activity">
    <reaction evidence="2">
        <text>2 GTP = 3',3'-c-di-GMP + 2 diphosphate</text>
        <dbReference type="Rhea" id="RHEA:24898"/>
        <dbReference type="ChEBI" id="CHEBI:33019"/>
        <dbReference type="ChEBI" id="CHEBI:37565"/>
        <dbReference type="ChEBI" id="CHEBI:58805"/>
        <dbReference type="EC" id="2.7.7.65"/>
    </reaction>
</comment>
<dbReference type="SMART" id="SM00267">
    <property type="entry name" value="GGDEF"/>
    <property type="match status" value="1"/>
</dbReference>
<accession>A0ABV9LZI4</accession>
<dbReference type="CDD" id="cd01949">
    <property type="entry name" value="GGDEF"/>
    <property type="match status" value="1"/>
</dbReference>
<feature type="transmembrane region" description="Helical" evidence="3">
    <location>
        <begin position="91"/>
        <end position="116"/>
    </location>
</feature>
<evidence type="ECO:0000313" key="6">
    <source>
        <dbReference type="Proteomes" id="UP001595897"/>
    </source>
</evidence>
<organism evidence="5 6">
    <name type="scientific">Glaciecola siphonariae</name>
    <dbReference type="NCBI Taxonomy" id="521012"/>
    <lineage>
        <taxon>Bacteria</taxon>
        <taxon>Pseudomonadati</taxon>
        <taxon>Pseudomonadota</taxon>
        <taxon>Gammaproteobacteria</taxon>
        <taxon>Alteromonadales</taxon>
        <taxon>Alteromonadaceae</taxon>
        <taxon>Glaciecola</taxon>
    </lineage>
</organism>
<dbReference type="PROSITE" id="PS50887">
    <property type="entry name" value="GGDEF"/>
    <property type="match status" value="1"/>
</dbReference>
<protein>
    <recommendedName>
        <fullName evidence="1">diguanylate cyclase</fullName>
        <ecNumber evidence="1">2.7.7.65</ecNumber>
    </recommendedName>
</protein>
<dbReference type="InterPro" id="IPR029787">
    <property type="entry name" value="Nucleotide_cyclase"/>
</dbReference>
<dbReference type="Gene3D" id="3.30.70.270">
    <property type="match status" value="1"/>
</dbReference>
<dbReference type="EMBL" id="JBHSGU010000029">
    <property type="protein sequence ID" value="MFC4701962.1"/>
    <property type="molecule type" value="Genomic_DNA"/>
</dbReference>
<proteinExistence type="predicted"/>
<gene>
    <name evidence="5" type="ORF">ACFO4O_17590</name>
</gene>
<dbReference type="NCBIfam" id="TIGR00254">
    <property type="entry name" value="GGDEF"/>
    <property type="match status" value="1"/>
</dbReference>
<feature type="transmembrane region" description="Helical" evidence="3">
    <location>
        <begin position="156"/>
        <end position="179"/>
    </location>
</feature>
<keyword evidence="3" id="KW-0812">Transmembrane</keyword>
<evidence type="ECO:0000313" key="5">
    <source>
        <dbReference type="EMBL" id="MFC4701962.1"/>
    </source>
</evidence>
<dbReference type="EC" id="2.7.7.65" evidence="1"/>
<feature type="transmembrane region" description="Helical" evidence="3">
    <location>
        <begin position="51"/>
        <end position="71"/>
    </location>
</feature>
<dbReference type="SUPFAM" id="SSF55073">
    <property type="entry name" value="Nucleotide cyclase"/>
    <property type="match status" value="1"/>
</dbReference>
<reference evidence="6" key="1">
    <citation type="journal article" date="2019" name="Int. J. Syst. Evol. Microbiol.">
        <title>The Global Catalogue of Microorganisms (GCM) 10K type strain sequencing project: providing services to taxonomists for standard genome sequencing and annotation.</title>
        <authorList>
            <consortium name="The Broad Institute Genomics Platform"/>
            <consortium name="The Broad Institute Genome Sequencing Center for Infectious Disease"/>
            <person name="Wu L."/>
            <person name="Ma J."/>
        </authorList>
    </citation>
    <scope>NUCLEOTIDE SEQUENCE [LARGE SCALE GENOMIC DNA]</scope>
    <source>
        <strain evidence="6">KACC 12507</strain>
    </source>
</reference>
<evidence type="ECO:0000256" key="1">
    <source>
        <dbReference type="ARBA" id="ARBA00012528"/>
    </source>
</evidence>
<keyword evidence="6" id="KW-1185">Reference proteome</keyword>
<dbReference type="PANTHER" id="PTHR45138">
    <property type="entry name" value="REGULATORY COMPONENTS OF SENSORY TRANSDUCTION SYSTEM"/>
    <property type="match status" value="1"/>
</dbReference>
<feature type="transmembrane region" description="Helical" evidence="3">
    <location>
        <begin position="128"/>
        <end position="144"/>
    </location>
</feature>
<feature type="transmembrane region" description="Helical" evidence="3">
    <location>
        <begin position="24"/>
        <end position="44"/>
    </location>
</feature>
<dbReference type="InterPro" id="IPR043128">
    <property type="entry name" value="Rev_trsase/Diguanyl_cyclase"/>
</dbReference>
<name>A0ABV9LZI4_9ALTE</name>
<dbReference type="RefSeq" id="WP_382410929.1">
    <property type="nucleotide sequence ID" value="NZ_JBHSGU010000029.1"/>
</dbReference>
<dbReference type="InterPro" id="IPR050469">
    <property type="entry name" value="Diguanylate_Cyclase"/>
</dbReference>
<evidence type="ECO:0000259" key="4">
    <source>
        <dbReference type="PROSITE" id="PS50887"/>
    </source>
</evidence>
<comment type="caution">
    <text evidence="5">The sequence shown here is derived from an EMBL/GenBank/DDBJ whole genome shotgun (WGS) entry which is preliminary data.</text>
</comment>
<dbReference type="InterPro" id="IPR000160">
    <property type="entry name" value="GGDEF_dom"/>
</dbReference>
<feature type="domain" description="GGDEF" evidence="4">
    <location>
        <begin position="224"/>
        <end position="354"/>
    </location>
</feature>